<evidence type="ECO:0000256" key="3">
    <source>
        <dbReference type="ARBA" id="ARBA00022989"/>
    </source>
</evidence>
<evidence type="ECO:0000256" key="5">
    <source>
        <dbReference type="SAM" id="Phobius"/>
    </source>
</evidence>
<evidence type="ECO:0000313" key="7">
    <source>
        <dbReference type="Proteomes" id="UP000595448"/>
    </source>
</evidence>
<feature type="transmembrane region" description="Helical" evidence="5">
    <location>
        <begin position="61"/>
        <end position="83"/>
    </location>
</feature>
<evidence type="ECO:0000256" key="4">
    <source>
        <dbReference type="ARBA" id="ARBA00023136"/>
    </source>
</evidence>
<feature type="transmembrane region" description="Helical" evidence="5">
    <location>
        <begin position="90"/>
        <end position="112"/>
    </location>
</feature>
<dbReference type="Pfam" id="PF13564">
    <property type="entry name" value="DoxX_2"/>
    <property type="match status" value="1"/>
</dbReference>
<reference evidence="6 7" key="1">
    <citation type="submission" date="2021-01" db="EMBL/GenBank/DDBJ databases">
        <title>Brevundimonas vitis sp. nov., an bacterium isolated from grape (Vitis vinifera).</title>
        <authorList>
            <person name="Jiang L."/>
            <person name="Lee J."/>
        </authorList>
    </citation>
    <scope>NUCLEOTIDE SEQUENCE [LARGE SCALE GENOMIC DNA]</scope>
    <source>
        <strain evidence="6 7">GRTSA-9</strain>
    </source>
</reference>
<organism evidence="6 7">
    <name type="scientific">Brevundimonas vitisensis</name>
    <dbReference type="NCBI Taxonomy" id="2800818"/>
    <lineage>
        <taxon>Bacteria</taxon>
        <taxon>Pseudomonadati</taxon>
        <taxon>Pseudomonadota</taxon>
        <taxon>Alphaproteobacteria</taxon>
        <taxon>Caulobacterales</taxon>
        <taxon>Caulobacteraceae</taxon>
        <taxon>Brevundimonas</taxon>
    </lineage>
</organism>
<evidence type="ECO:0000313" key="6">
    <source>
        <dbReference type="EMBL" id="QQQ17371.1"/>
    </source>
</evidence>
<keyword evidence="2 5" id="KW-0812">Transmembrane</keyword>
<comment type="subcellular location">
    <subcellularLocation>
        <location evidence="1">Membrane</location>
        <topology evidence="1">Multi-pass membrane protein</topology>
    </subcellularLocation>
</comment>
<dbReference type="InterPro" id="IPR032808">
    <property type="entry name" value="DoxX"/>
</dbReference>
<keyword evidence="3 5" id="KW-1133">Transmembrane helix</keyword>
<evidence type="ECO:0000256" key="1">
    <source>
        <dbReference type="ARBA" id="ARBA00004141"/>
    </source>
</evidence>
<keyword evidence="7" id="KW-1185">Reference proteome</keyword>
<proteinExistence type="predicted"/>
<gene>
    <name evidence="6" type="ORF">JIP62_08345</name>
</gene>
<dbReference type="RefSeq" id="WP_201101715.1">
    <property type="nucleotide sequence ID" value="NZ_CP067977.1"/>
</dbReference>
<feature type="transmembrane region" description="Helical" evidence="5">
    <location>
        <begin position="20"/>
        <end position="41"/>
    </location>
</feature>
<dbReference type="Proteomes" id="UP000595448">
    <property type="component" value="Chromosome"/>
</dbReference>
<feature type="transmembrane region" description="Helical" evidence="5">
    <location>
        <begin position="118"/>
        <end position="136"/>
    </location>
</feature>
<name>A0ABX7BM12_9CAUL</name>
<protein>
    <submittedName>
        <fullName evidence="6">DoxX family protein</fullName>
    </submittedName>
</protein>
<accession>A0ABX7BM12</accession>
<sequence>MSSITVSPARARQSRDRLNLTLWTFQGWLAMFFIGAGYAKLTEPMPMLIELMSWPALASENLVRGLGLAEVVLAIMVLSPLLSWRIGRPLLVTAAVGLMGLETVMLLVHLMGMDAGPAVTNAILLAITAPVVWFRWRKAA</sequence>
<keyword evidence="4 5" id="KW-0472">Membrane</keyword>
<evidence type="ECO:0000256" key="2">
    <source>
        <dbReference type="ARBA" id="ARBA00022692"/>
    </source>
</evidence>
<dbReference type="EMBL" id="CP067977">
    <property type="protein sequence ID" value="QQQ17371.1"/>
    <property type="molecule type" value="Genomic_DNA"/>
</dbReference>